<reference evidence="1 2" key="1">
    <citation type="submission" date="2016-01" db="EMBL/GenBank/DDBJ databases">
        <authorList>
            <person name="Oliw E.H."/>
        </authorList>
    </citation>
    <scope>NUCLEOTIDE SEQUENCE [LARGE SCALE GENOMIC DNA]</scope>
    <source>
        <strain evidence="1">LMG 27134</strain>
    </source>
</reference>
<evidence type="ECO:0000313" key="2">
    <source>
        <dbReference type="Proteomes" id="UP000054683"/>
    </source>
</evidence>
<dbReference type="Proteomes" id="UP000054683">
    <property type="component" value="Unassembled WGS sequence"/>
</dbReference>
<accession>A0A158JQJ1</accession>
<proteinExistence type="predicted"/>
<evidence type="ECO:0000313" key="1">
    <source>
        <dbReference type="EMBL" id="SAL71077.1"/>
    </source>
</evidence>
<gene>
    <name evidence="1" type="ORF">AWB69_08544</name>
</gene>
<sequence length="85" mass="8942">MTRGHAIHNANMKAENSNPREAAALARVAEAAREVQGASAAIQAHFNAVGERQASALELARLTAAVQELEDARLALAVVIDNGDR</sequence>
<organism evidence="1 2">
    <name type="scientific">Caballeronia udeis</name>
    <dbReference type="NCBI Taxonomy" id="1232866"/>
    <lineage>
        <taxon>Bacteria</taxon>
        <taxon>Pseudomonadati</taxon>
        <taxon>Pseudomonadota</taxon>
        <taxon>Betaproteobacteria</taxon>
        <taxon>Burkholderiales</taxon>
        <taxon>Burkholderiaceae</taxon>
        <taxon>Caballeronia</taxon>
    </lineage>
</organism>
<dbReference type="AlphaFoldDB" id="A0A158JQJ1"/>
<name>A0A158JQJ1_9BURK</name>
<protein>
    <submittedName>
        <fullName evidence="1">Uncharacterized protein</fullName>
    </submittedName>
</protein>
<dbReference type="EMBL" id="FCOK02000109">
    <property type="protein sequence ID" value="SAL71077.1"/>
    <property type="molecule type" value="Genomic_DNA"/>
</dbReference>